<organism evidence="3 4">
    <name type="scientific">Streptomyces kaniharaensis</name>
    <dbReference type="NCBI Taxonomy" id="212423"/>
    <lineage>
        <taxon>Bacteria</taxon>
        <taxon>Bacillati</taxon>
        <taxon>Actinomycetota</taxon>
        <taxon>Actinomycetes</taxon>
        <taxon>Kitasatosporales</taxon>
        <taxon>Streptomycetaceae</taxon>
        <taxon>Streptomyces</taxon>
    </lineage>
</organism>
<keyword evidence="4" id="KW-1185">Reference proteome</keyword>
<evidence type="ECO:0000256" key="1">
    <source>
        <dbReference type="SAM" id="MobiDB-lite"/>
    </source>
</evidence>
<comment type="caution">
    <text evidence="3">The sequence shown here is derived from an EMBL/GenBank/DDBJ whole genome shotgun (WGS) entry which is preliminary data.</text>
</comment>
<feature type="region of interest" description="Disordered" evidence="1">
    <location>
        <begin position="1"/>
        <end position="32"/>
    </location>
</feature>
<dbReference type="RefSeq" id="WP_153471814.1">
    <property type="nucleotide sequence ID" value="NZ_WBOF01000008.1"/>
</dbReference>
<reference evidence="3 4" key="1">
    <citation type="submission" date="2019-09" db="EMBL/GenBank/DDBJ databases">
        <title>Genome Sequences of Streptomyces kaniharaensis ATCC 21070.</title>
        <authorList>
            <person name="Zhu W."/>
            <person name="De Crecy-Lagard V."/>
            <person name="Richards N.G."/>
        </authorList>
    </citation>
    <scope>NUCLEOTIDE SEQUENCE [LARGE SCALE GENOMIC DNA]</scope>
    <source>
        <strain evidence="3 4">SF-557</strain>
    </source>
</reference>
<proteinExistence type="predicted"/>
<feature type="compositionally biased region" description="Basic residues" evidence="1">
    <location>
        <begin position="1"/>
        <end position="11"/>
    </location>
</feature>
<feature type="compositionally biased region" description="Basic and acidic residues" evidence="1">
    <location>
        <begin position="12"/>
        <end position="32"/>
    </location>
</feature>
<evidence type="ECO:0000313" key="4">
    <source>
        <dbReference type="Proteomes" id="UP000450000"/>
    </source>
</evidence>
<dbReference type="OrthoDB" id="4241975at2"/>
<dbReference type="Proteomes" id="UP000450000">
    <property type="component" value="Unassembled WGS sequence"/>
</dbReference>
<dbReference type="AlphaFoldDB" id="A0A6N7L4X5"/>
<gene>
    <name evidence="2" type="ORF">F7Q99_38535</name>
    <name evidence="3" type="ORF">F7Q99_38765</name>
</gene>
<dbReference type="EMBL" id="WBOF01000008">
    <property type="protein sequence ID" value="MQS17977.1"/>
    <property type="molecule type" value="Genomic_DNA"/>
</dbReference>
<name>A0A6N7L4X5_9ACTN</name>
<dbReference type="EMBL" id="WBOF01000008">
    <property type="protein sequence ID" value="MQS17934.1"/>
    <property type="molecule type" value="Genomic_DNA"/>
</dbReference>
<protein>
    <submittedName>
        <fullName evidence="3">Uncharacterized protein</fullName>
    </submittedName>
</protein>
<sequence>MGRQKPGKPRRERPEPQEHGHEWFEIPDDYRDPGGRPVDHKLLGQLLGAAMDRCLSCQDVLTTLLVEDPVTTARLVELACISVHGAMGGLPRTMTDDGIPGPAALEFRRLARLGLDGGNDSMFTACEGMSATERREAANTALDFVVAAVSGVMGPV</sequence>
<evidence type="ECO:0000313" key="2">
    <source>
        <dbReference type="EMBL" id="MQS17934.1"/>
    </source>
</evidence>
<accession>A0A6N7L4X5</accession>
<evidence type="ECO:0000313" key="3">
    <source>
        <dbReference type="EMBL" id="MQS17977.1"/>
    </source>
</evidence>